<evidence type="ECO:0000256" key="6">
    <source>
        <dbReference type="ARBA" id="ARBA00023033"/>
    </source>
</evidence>
<keyword evidence="8" id="KW-0560">Oxidoreductase</keyword>
<comment type="cofactor">
    <cofactor evidence="1 7">
        <name>heme</name>
        <dbReference type="ChEBI" id="CHEBI:30413"/>
    </cofactor>
</comment>
<protein>
    <submittedName>
        <fullName evidence="10">Cytochrome P450</fullName>
    </submittedName>
</protein>
<keyword evidence="9" id="KW-0812">Transmembrane</keyword>
<dbReference type="InterPro" id="IPR050121">
    <property type="entry name" value="Cytochrome_P450_monoxygenase"/>
</dbReference>
<dbReference type="Proteomes" id="UP000272025">
    <property type="component" value="Unassembled WGS sequence"/>
</dbReference>
<dbReference type="GeneID" id="39577535"/>
<dbReference type="GO" id="GO:0016705">
    <property type="term" value="F:oxidoreductase activity, acting on paired donors, with incorporation or reduction of molecular oxygen"/>
    <property type="evidence" value="ECO:0007669"/>
    <property type="project" value="InterPro"/>
</dbReference>
<dbReference type="GO" id="GO:0005506">
    <property type="term" value="F:iron ion binding"/>
    <property type="evidence" value="ECO:0007669"/>
    <property type="project" value="InterPro"/>
</dbReference>
<dbReference type="InterPro" id="IPR001128">
    <property type="entry name" value="Cyt_P450"/>
</dbReference>
<evidence type="ECO:0000256" key="4">
    <source>
        <dbReference type="ARBA" id="ARBA00022723"/>
    </source>
</evidence>
<dbReference type="GO" id="GO:0020037">
    <property type="term" value="F:heme binding"/>
    <property type="evidence" value="ECO:0007669"/>
    <property type="project" value="InterPro"/>
</dbReference>
<keyword evidence="6 8" id="KW-0503">Monooxygenase</keyword>
<feature type="transmembrane region" description="Helical" evidence="9">
    <location>
        <begin position="16"/>
        <end position="35"/>
    </location>
</feature>
<dbReference type="InterPro" id="IPR036396">
    <property type="entry name" value="Cyt_P450_sf"/>
</dbReference>
<keyword evidence="9" id="KW-1133">Transmembrane helix</keyword>
<evidence type="ECO:0000256" key="1">
    <source>
        <dbReference type="ARBA" id="ARBA00001971"/>
    </source>
</evidence>
<evidence type="ECO:0000313" key="11">
    <source>
        <dbReference type="Proteomes" id="UP000272025"/>
    </source>
</evidence>
<dbReference type="SUPFAM" id="SSF48264">
    <property type="entry name" value="Cytochrome P450"/>
    <property type="match status" value="1"/>
</dbReference>
<dbReference type="PANTHER" id="PTHR24305:SF232">
    <property type="entry name" value="P450, PUTATIVE (EUROFUNG)-RELATED"/>
    <property type="match status" value="1"/>
</dbReference>
<dbReference type="EMBL" id="ML119052">
    <property type="protein sequence ID" value="ROT40788.1"/>
    <property type="molecule type" value="Genomic_DNA"/>
</dbReference>
<dbReference type="STRING" id="1314773.A0A3N2Q293"/>
<keyword evidence="9" id="KW-0472">Membrane</keyword>
<keyword evidence="3 7" id="KW-0349">Heme</keyword>
<name>A0A3N2Q293_SODAK</name>
<keyword evidence="5 7" id="KW-0408">Iron</keyword>
<feature type="binding site" description="axial binding residue" evidence="7">
    <location>
        <position position="533"/>
    </location>
    <ligand>
        <name>heme</name>
        <dbReference type="ChEBI" id="CHEBI:30413"/>
    </ligand>
    <ligandPart>
        <name>Fe</name>
        <dbReference type="ChEBI" id="CHEBI:18248"/>
    </ligandPart>
</feature>
<keyword evidence="11" id="KW-1185">Reference proteome</keyword>
<accession>A0A3N2Q293</accession>
<proteinExistence type="inferred from homology"/>
<evidence type="ECO:0000256" key="5">
    <source>
        <dbReference type="ARBA" id="ARBA00023004"/>
    </source>
</evidence>
<dbReference type="PRINTS" id="PR00385">
    <property type="entry name" value="P450"/>
</dbReference>
<evidence type="ECO:0000256" key="2">
    <source>
        <dbReference type="ARBA" id="ARBA00010617"/>
    </source>
</evidence>
<dbReference type="PANTHER" id="PTHR24305">
    <property type="entry name" value="CYTOCHROME P450"/>
    <property type="match status" value="1"/>
</dbReference>
<keyword evidence="4 7" id="KW-0479">Metal-binding</keyword>
<evidence type="ECO:0000256" key="9">
    <source>
        <dbReference type="SAM" id="Phobius"/>
    </source>
</evidence>
<gene>
    <name evidence="10" type="ORF">SODALDRAFT_307224</name>
</gene>
<dbReference type="RefSeq" id="XP_028468594.1">
    <property type="nucleotide sequence ID" value="XM_028609057.1"/>
</dbReference>
<dbReference type="InterPro" id="IPR017972">
    <property type="entry name" value="Cyt_P450_CS"/>
</dbReference>
<dbReference type="PRINTS" id="PR00465">
    <property type="entry name" value="EP450IV"/>
</dbReference>
<organism evidence="10 11">
    <name type="scientific">Sodiomyces alkalinus (strain CBS 110278 / VKM F-3762 / F11)</name>
    <name type="common">Alkaliphilic filamentous fungus</name>
    <dbReference type="NCBI Taxonomy" id="1314773"/>
    <lineage>
        <taxon>Eukaryota</taxon>
        <taxon>Fungi</taxon>
        <taxon>Dikarya</taxon>
        <taxon>Ascomycota</taxon>
        <taxon>Pezizomycotina</taxon>
        <taxon>Sordariomycetes</taxon>
        <taxon>Hypocreomycetidae</taxon>
        <taxon>Glomerellales</taxon>
        <taxon>Plectosphaerellaceae</taxon>
        <taxon>Sodiomyces</taxon>
    </lineage>
</organism>
<dbReference type="Pfam" id="PF00067">
    <property type="entry name" value="p450"/>
    <property type="match status" value="2"/>
</dbReference>
<sequence>MSSLPKIFSGRDTQSYAAIASLAVVSLYGLYLWLLPKPLPGIPYNSKAARRLLGDAPDMMRSVAQTREVMRWFAEQTQKLDAPLCQVFIRPFSKPWVLLADYREAQDVLLRRTREFDRSSFTADLMAPAGYFHIRYKTDRKWKAARRWLQDLMTPGFLHTVAAPAIYEKTLDLVQLWKVKNRLADGRPFAADLDMHCASLDAVMAFTFGDRIRYSAIAPQVDILEHLEKTDVGGVSADRDEPVRFPKADLHEFIVAATEGTVILEKIINSPTPKWTHWWMSLSPWYRNIFAVKDRFIREQVNLAVERFRHLEKNNTDIDEDAATRSAVDHILLRERALAQKQERDPDFSSQQLIDEIFGNIVAGHDTTSSALAWVLKFLTDNPATQTKLRAGLRSAHADAAAAGRVPTLAELIRNKVPYLDAVWEEALRLSAVSVTREATCDTTLLGHHIPKGTVVFLLSNGPSFYGPSLPIDEDKRSPSSRAAVPRRWDERGDVGMQAFHPERWLATDEKGGVEFDATAGPQLVFGLGPRGCFGKRLAYLEARVITTMLIWSFELLPVPEALGGDEATDGVTHRARNCYVRLRSTE</sequence>
<dbReference type="AlphaFoldDB" id="A0A3N2Q293"/>
<evidence type="ECO:0000256" key="3">
    <source>
        <dbReference type="ARBA" id="ARBA00022617"/>
    </source>
</evidence>
<reference evidence="10 11" key="1">
    <citation type="journal article" date="2018" name="Mol. Ecol.">
        <title>The obligate alkalophilic soda-lake fungus Sodiomyces alkalinus has shifted to a protein diet.</title>
        <authorList>
            <person name="Grum-Grzhimaylo A.A."/>
            <person name="Falkoski D.L."/>
            <person name="van den Heuvel J."/>
            <person name="Valero-Jimenez C.A."/>
            <person name="Min B."/>
            <person name="Choi I.G."/>
            <person name="Lipzen A."/>
            <person name="Daum C.G."/>
            <person name="Aanen D.K."/>
            <person name="Tsang A."/>
            <person name="Henrissat B."/>
            <person name="Bilanenko E.N."/>
            <person name="de Vries R.P."/>
            <person name="van Kan J.A.L."/>
            <person name="Grigoriev I.V."/>
            <person name="Debets A.J.M."/>
        </authorList>
    </citation>
    <scope>NUCLEOTIDE SEQUENCE [LARGE SCALE GENOMIC DNA]</scope>
    <source>
        <strain evidence="10 11">F11</strain>
    </source>
</reference>
<dbReference type="Gene3D" id="1.10.630.10">
    <property type="entry name" value="Cytochrome P450"/>
    <property type="match status" value="1"/>
</dbReference>
<evidence type="ECO:0000256" key="7">
    <source>
        <dbReference type="PIRSR" id="PIRSR602403-1"/>
    </source>
</evidence>
<comment type="similarity">
    <text evidence="2 8">Belongs to the cytochrome P450 family.</text>
</comment>
<dbReference type="PROSITE" id="PS00086">
    <property type="entry name" value="CYTOCHROME_P450"/>
    <property type="match status" value="1"/>
</dbReference>
<evidence type="ECO:0000256" key="8">
    <source>
        <dbReference type="RuleBase" id="RU000461"/>
    </source>
</evidence>
<evidence type="ECO:0000313" key="10">
    <source>
        <dbReference type="EMBL" id="ROT40788.1"/>
    </source>
</evidence>
<dbReference type="GO" id="GO:0004497">
    <property type="term" value="F:monooxygenase activity"/>
    <property type="evidence" value="ECO:0007669"/>
    <property type="project" value="UniProtKB-KW"/>
</dbReference>
<dbReference type="InterPro" id="IPR002403">
    <property type="entry name" value="Cyt_P450_E_grp-IV"/>
</dbReference>
<dbReference type="OrthoDB" id="1470350at2759"/>